<evidence type="ECO:0000313" key="6">
    <source>
        <dbReference type="Proteomes" id="UP001556196"/>
    </source>
</evidence>
<gene>
    <name evidence="5" type="ORF">ABUE31_02195</name>
</gene>
<dbReference type="CDD" id="cd01392">
    <property type="entry name" value="HTH_LacI"/>
    <property type="match status" value="1"/>
</dbReference>
<evidence type="ECO:0000256" key="2">
    <source>
        <dbReference type="ARBA" id="ARBA00023125"/>
    </source>
</evidence>
<dbReference type="SMART" id="SM00354">
    <property type="entry name" value="HTH_LACI"/>
    <property type="match status" value="1"/>
</dbReference>
<evidence type="ECO:0000313" key="5">
    <source>
        <dbReference type="EMBL" id="MEW9804795.1"/>
    </source>
</evidence>
<dbReference type="Pfam" id="PF00356">
    <property type="entry name" value="LacI"/>
    <property type="match status" value="1"/>
</dbReference>
<proteinExistence type="predicted"/>
<dbReference type="InterPro" id="IPR025997">
    <property type="entry name" value="SBP_2_dom"/>
</dbReference>
<accession>A0ABV3QUP9</accession>
<reference evidence="5 6" key="1">
    <citation type="submission" date="2024-06" db="EMBL/GenBank/DDBJ databases">
        <authorList>
            <person name="Tuo L."/>
        </authorList>
    </citation>
    <scope>NUCLEOTIDE SEQUENCE [LARGE SCALE GENOMIC DNA]</scope>
    <source>
        <strain evidence="5 6">ZMM04-5</strain>
    </source>
</reference>
<dbReference type="CDD" id="cd06307">
    <property type="entry name" value="PBP1_sugar_binding"/>
    <property type="match status" value="1"/>
</dbReference>
<dbReference type="SUPFAM" id="SSF47413">
    <property type="entry name" value="lambda repressor-like DNA-binding domains"/>
    <property type="match status" value="1"/>
</dbReference>
<dbReference type="EMBL" id="JBFOCI010000001">
    <property type="protein sequence ID" value="MEW9804795.1"/>
    <property type="molecule type" value="Genomic_DNA"/>
</dbReference>
<keyword evidence="1" id="KW-0805">Transcription regulation</keyword>
<protein>
    <submittedName>
        <fullName evidence="5">LacI family DNA-binding transcriptional regulator</fullName>
    </submittedName>
</protein>
<dbReference type="InterPro" id="IPR010982">
    <property type="entry name" value="Lambda_DNA-bd_dom_sf"/>
</dbReference>
<dbReference type="InterPro" id="IPR000843">
    <property type="entry name" value="HTH_LacI"/>
</dbReference>
<dbReference type="Gene3D" id="1.10.260.40">
    <property type="entry name" value="lambda repressor-like DNA-binding domains"/>
    <property type="match status" value="1"/>
</dbReference>
<name>A0ABV3QUP9_9HYPH</name>
<sequence length="340" mass="36542">MKVTVAAIAQSCGLSTATVDRALNNRPGISAANRQRVMEAAQRLGYLPTAGAVPLPSRPAALEFFLPIRQNVFMGELADHIRAYASHMPLVASCRIHDLDDISPASLQTAVDDLGLQTKGVGVIAVDHPRTRGVMQRMADAGIRLITIASDVPAAPRSAYVGLDNRAAGRTAALLMGRLLRGLSGNIAIVTGSRSYRGHEEREMGFRAVLGEDFPELAVTTSVDINEDGEASYAETQMLLREQPGLLGIYCVGAGRFGVARALKERTAAPKPVFICHDLTPLTRGYLVDDLADVVIDQNARLTAEQSVIQLLGSIASSEPVIPNRYIEPRLIFRENIPAQ</sequence>
<evidence type="ECO:0000256" key="1">
    <source>
        <dbReference type="ARBA" id="ARBA00023015"/>
    </source>
</evidence>
<dbReference type="Pfam" id="PF13407">
    <property type="entry name" value="Peripla_BP_4"/>
    <property type="match status" value="1"/>
</dbReference>
<dbReference type="Proteomes" id="UP001556196">
    <property type="component" value="Unassembled WGS sequence"/>
</dbReference>
<evidence type="ECO:0000256" key="3">
    <source>
        <dbReference type="ARBA" id="ARBA00023163"/>
    </source>
</evidence>
<comment type="caution">
    <text evidence="5">The sequence shown here is derived from an EMBL/GenBank/DDBJ whole genome shotgun (WGS) entry which is preliminary data.</text>
</comment>
<dbReference type="RefSeq" id="WP_367721857.1">
    <property type="nucleotide sequence ID" value="NZ_JBFOCI010000001.1"/>
</dbReference>
<dbReference type="PANTHER" id="PTHR30146:SF152">
    <property type="entry name" value="TRANSCRIPTIONAL REGULATORY PROTEIN"/>
    <property type="match status" value="1"/>
</dbReference>
<organism evidence="5 6">
    <name type="scientific">Mesorhizobium marinum</name>
    <dbReference type="NCBI Taxonomy" id="3228790"/>
    <lineage>
        <taxon>Bacteria</taxon>
        <taxon>Pseudomonadati</taxon>
        <taxon>Pseudomonadota</taxon>
        <taxon>Alphaproteobacteria</taxon>
        <taxon>Hyphomicrobiales</taxon>
        <taxon>Phyllobacteriaceae</taxon>
        <taxon>Mesorhizobium</taxon>
    </lineage>
</organism>
<keyword evidence="6" id="KW-1185">Reference proteome</keyword>
<dbReference type="SUPFAM" id="SSF53822">
    <property type="entry name" value="Periplasmic binding protein-like I"/>
    <property type="match status" value="1"/>
</dbReference>
<dbReference type="InterPro" id="IPR028082">
    <property type="entry name" value="Peripla_BP_I"/>
</dbReference>
<dbReference type="Gene3D" id="3.40.50.2300">
    <property type="match status" value="2"/>
</dbReference>
<feature type="domain" description="HTH lacI-type" evidence="4">
    <location>
        <begin position="3"/>
        <end position="57"/>
    </location>
</feature>
<dbReference type="GO" id="GO:0003677">
    <property type="term" value="F:DNA binding"/>
    <property type="evidence" value="ECO:0007669"/>
    <property type="project" value="UniProtKB-KW"/>
</dbReference>
<evidence type="ECO:0000259" key="4">
    <source>
        <dbReference type="PROSITE" id="PS50932"/>
    </source>
</evidence>
<dbReference type="PROSITE" id="PS50932">
    <property type="entry name" value="HTH_LACI_2"/>
    <property type="match status" value="1"/>
</dbReference>
<dbReference type="PANTHER" id="PTHR30146">
    <property type="entry name" value="LACI-RELATED TRANSCRIPTIONAL REPRESSOR"/>
    <property type="match status" value="1"/>
</dbReference>
<keyword evidence="3" id="KW-0804">Transcription</keyword>
<keyword evidence="2 5" id="KW-0238">DNA-binding</keyword>